<reference evidence="2" key="1">
    <citation type="submission" date="2018-11" db="EMBL/GenBank/DDBJ databases">
        <title>Complete genome sequence of Paenibacillus sp. ML311-T8.</title>
        <authorList>
            <person name="Nam Y.-D."/>
            <person name="Kang J."/>
            <person name="Chung W.-H."/>
            <person name="Park Y.S."/>
        </authorList>
    </citation>
    <scope>NUCLEOTIDE SEQUENCE [LARGE SCALE GENOMIC DNA]</scope>
    <source>
        <strain evidence="2">ML311-T8</strain>
    </source>
</reference>
<name>A0A6B8RIQ6_9BACL</name>
<keyword evidence="2" id="KW-1185">Reference proteome</keyword>
<dbReference type="Proteomes" id="UP000426246">
    <property type="component" value="Chromosome"/>
</dbReference>
<evidence type="ECO:0000313" key="2">
    <source>
        <dbReference type="Proteomes" id="UP000426246"/>
    </source>
</evidence>
<organism evidence="1 2">
    <name type="scientific">Paenibacillus psychroresistens</name>
    <dbReference type="NCBI Taxonomy" id="1778678"/>
    <lineage>
        <taxon>Bacteria</taxon>
        <taxon>Bacillati</taxon>
        <taxon>Bacillota</taxon>
        <taxon>Bacilli</taxon>
        <taxon>Bacillales</taxon>
        <taxon>Paenibacillaceae</taxon>
        <taxon>Paenibacillus</taxon>
    </lineage>
</organism>
<gene>
    <name evidence="1" type="ORF">EHS13_12390</name>
</gene>
<protein>
    <submittedName>
        <fullName evidence="1">Uncharacterized protein</fullName>
    </submittedName>
</protein>
<dbReference type="OrthoDB" id="370799at2"/>
<dbReference type="KEGG" id="ppsc:EHS13_12390"/>
<dbReference type="EMBL" id="CP034235">
    <property type="protein sequence ID" value="QGQ95624.1"/>
    <property type="molecule type" value="Genomic_DNA"/>
</dbReference>
<dbReference type="AlphaFoldDB" id="A0A6B8RIQ6"/>
<sequence>MTNQALINRLTELVGIWTANTLALAPKYILNGELDQELATLKKQVQQQLEAGQISQKQSQAALGLIAGLYLWNGNLDNSHTIAQDLENKTGSYLHGILHRMEPDYSNAKYWFHMAGGHPEFEQLREETLKLLEDSTSGNEALSQRFLLNKGWNPGLLTDLVEEALRKGAVAEEVTLLERIQALELRLLLAGVLLVI</sequence>
<dbReference type="RefSeq" id="WP_155700661.1">
    <property type="nucleotide sequence ID" value="NZ_CP034235.1"/>
</dbReference>
<proteinExistence type="predicted"/>
<accession>A0A6B8RIQ6</accession>
<evidence type="ECO:0000313" key="1">
    <source>
        <dbReference type="EMBL" id="QGQ95624.1"/>
    </source>
</evidence>